<dbReference type="InterPro" id="IPR036259">
    <property type="entry name" value="MFS_trans_sf"/>
</dbReference>
<dbReference type="RefSeq" id="WP_179446261.1">
    <property type="nucleotide sequence ID" value="NZ_JACBZS010000001.1"/>
</dbReference>
<keyword evidence="4 5" id="KW-0472">Membrane</keyword>
<evidence type="ECO:0000313" key="8">
    <source>
        <dbReference type="Proteomes" id="UP000527616"/>
    </source>
</evidence>
<evidence type="ECO:0000256" key="4">
    <source>
        <dbReference type="ARBA" id="ARBA00023136"/>
    </source>
</evidence>
<protein>
    <submittedName>
        <fullName evidence="7">MFS family permease</fullName>
    </submittedName>
</protein>
<feature type="transmembrane region" description="Helical" evidence="5">
    <location>
        <begin position="94"/>
        <end position="113"/>
    </location>
</feature>
<keyword evidence="3 5" id="KW-1133">Transmembrane helix</keyword>
<feature type="transmembrane region" description="Helical" evidence="5">
    <location>
        <begin position="152"/>
        <end position="174"/>
    </location>
</feature>
<dbReference type="SUPFAM" id="SSF103473">
    <property type="entry name" value="MFS general substrate transporter"/>
    <property type="match status" value="1"/>
</dbReference>
<evidence type="ECO:0000256" key="2">
    <source>
        <dbReference type="ARBA" id="ARBA00022692"/>
    </source>
</evidence>
<feature type="transmembrane region" description="Helical" evidence="5">
    <location>
        <begin position="306"/>
        <end position="329"/>
    </location>
</feature>
<dbReference type="Proteomes" id="UP000527616">
    <property type="component" value="Unassembled WGS sequence"/>
</dbReference>
<dbReference type="Pfam" id="PF07690">
    <property type="entry name" value="MFS_1"/>
    <property type="match status" value="1"/>
</dbReference>
<dbReference type="InterPro" id="IPR001958">
    <property type="entry name" value="Tet-R_TetA/multi-R_MdtG-like"/>
</dbReference>
<comment type="caution">
    <text evidence="7">The sequence shown here is derived from an EMBL/GenBank/DDBJ whole genome shotgun (WGS) entry which is preliminary data.</text>
</comment>
<dbReference type="AlphaFoldDB" id="A0A7Z0DBT2"/>
<reference evidence="7 8" key="1">
    <citation type="submission" date="2020-07" db="EMBL/GenBank/DDBJ databases">
        <title>Sequencing the genomes of 1000 actinobacteria strains.</title>
        <authorList>
            <person name="Klenk H.-P."/>
        </authorList>
    </citation>
    <scope>NUCLEOTIDE SEQUENCE [LARGE SCALE GENOMIC DNA]</scope>
    <source>
        <strain evidence="7 8">DSM 103164</strain>
    </source>
</reference>
<organism evidence="7 8">
    <name type="scientific">Naumannella cuiyingiana</name>
    <dbReference type="NCBI Taxonomy" id="1347891"/>
    <lineage>
        <taxon>Bacteria</taxon>
        <taxon>Bacillati</taxon>
        <taxon>Actinomycetota</taxon>
        <taxon>Actinomycetes</taxon>
        <taxon>Propionibacteriales</taxon>
        <taxon>Propionibacteriaceae</taxon>
        <taxon>Naumannella</taxon>
    </lineage>
</organism>
<feature type="transmembrane region" description="Helical" evidence="5">
    <location>
        <begin position="408"/>
        <end position="431"/>
    </location>
</feature>
<evidence type="ECO:0000256" key="3">
    <source>
        <dbReference type="ARBA" id="ARBA00022989"/>
    </source>
</evidence>
<sequence>MTSESPSVHAPRSDSPRFTDLFRDGNAGAVGILAGGFLLAAITMFVTTALMPSVVAEIGGRELYAWPTTIYVVVSIIGVMGVGQALARLGAVGAYLLAFATYLVGGIVCTLAPTMPVLLAGRAVVGLGGGLLSGLGYALVRTVLPQRLWGMATGLISAMFGVGTLVGPVLGGLFAQFDAWRLAFAMIALAGLALGFVAPRALRGHGRTGQVEPFPLGSVALLTAAVAALSVASITEGAARVALLAAAAVLLVAFVAWDRRARSSVLPDSTYRPGSPMRWLMLTNAMLTIAVVSEAFTPLFGQSMAGLAPVVAGFFGAAVSVGWSFFGLLGARAATPRSRSALLIIGPGLLAAGFLGAALTQREPAGPGLAIVWFVLLVIAGAGIGFGFPVLSYATMSNVTDAAEAGKAAATIPLVGLAAQSLGAALAGVLVNAGLPSMPQAAINLFVGLAVLAALGVVTALAAVRRRAVAE</sequence>
<feature type="transmembrane region" description="Helical" evidence="5">
    <location>
        <begin position="180"/>
        <end position="202"/>
    </location>
</feature>
<feature type="transmembrane region" description="Helical" evidence="5">
    <location>
        <begin position="371"/>
        <end position="396"/>
    </location>
</feature>
<dbReference type="PROSITE" id="PS50850">
    <property type="entry name" value="MFS"/>
    <property type="match status" value="1"/>
</dbReference>
<feature type="transmembrane region" description="Helical" evidence="5">
    <location>
        <begin position="341"/>
        <end position="359"/>
    </location>
</feature>
<keyword evidence="2 5" id="KW-0812">Transmembrane</keyword>
<dbReference type="GO" id="GO:0022857">
    <property type="term" value="F:transmembrane transporter activity"/>
    <property type="evidence" value="ECO:0007669"/>
    <property type="project" value="InterPro"/>
</dbReference>
<accession>A0A7Z0DBT2</accession>
<feature type="transmembrane region" description="Helical" evidence="5">
    <location>
        <begin position="27"/>
        <end position="51"/>
    </location>
</feature>
<feature type="transmembrane region" description="Helical" evidence="5">
    <location>
        <begin position="63"/>
        <end position="82"/>
    </location>
</feature>
<comment type="subcellular location">
    <subcellularLocation>
        <location evidence="1">Cell membrane</location>
        <topology evidence="1">Multi-pass membrane protein</topology>
    </subcellularLocation>
</comment>
<dbReference type="InterPro" id="IPR011701">
    <property type="entry name" value="MFS"/>
</dbReference>
<feature type="transmembrane region" description="Helical" evidence="5">
    <location>
        <begin position="119"/>
        <end position="140"/>
    </location>
</feature>
<feature type="transmembrane region" description="Helical" evidence="5">
    <location>
        <begin position="241"/>
        <end position="258"/>
    </location>
</feature>
<evidence type="ECO:0000256" key="5">
    <source>
        <dbReference type="SAM" id="Phobius"/>
    </source>
</evidence>
<dbReference type="PANTHER" id="PTHR23501">
    <property type="entry name" value="MAJOR FACILITATOR SUPERFAMILY"/>
    <property type="match status" value="1"/>
</dbReference>
<dbReference type="PRINTS" id="PR01035">
    <property type="entry name" value="TCRTETA"/>
</dbReference>
<evidence type="ECO:0000256" key="1">
    <source>
        <dbReference type="ARBA" id="ARBA00004651"/>
    </source>
</evidence>
<feature type="transmembrane region" description="Helical" evidence="5">
    <location>
        <begin position="443"/>
        <end position="464"/>
    </location>
</feature>
<proteinExistence type="predicted"/>
<feature type="transmembrane region" description="Helical" evidence="5">
    <location>
        <begin position="214"/>
        <end position="235"/>
    </location>
</feature>
<dbReference type="PANTHER" id="PTHR23501:SF154">
    <property type="entry name" value="MULTIDRUG-EFFLUX TRANSPORTER RV1634-RELATED"/>
    <property type="match status" value="1"/>
</dbReference>
<dbReference type="GO" id="GO:0005886">
    <property type="term" value="C:plasma membrane"/>
    <property type="evidence" value="ECO:0007669"/>
    <property type="project" value="UniProtKB-SubCell"/>
</dbReference>
<feature type="transmembrane region" description="Helical" evidence="5">
    <location>
        <begin position="279"/>
        <end position="300"/>
    </location>
</feature>
<dbReference type="EMBL" id="JACBZS010000001">
    <property type="protein sequence ID" value="NYI72626.1"/>
    <property type="molecule type" value="Genomic_DNA"/>
</dbReference>
<keyword evidence="8" id="KW-1185">Reference proteome</keyword>
<gene>
    <name evidence="7" type="ORF">GGQ54_003186</name>
</gene>
<dbReference type="Gene3D" id="1.20.1250.20">
    <property type="entry name" value="MFS general substrate transporter like domains"/>
    <property type="match status" value="2"/>
</dbReference>
<dbReference type="InterPro" id="IPR020846">
    <property type="entry name" value="MFS_dom"/>
</dbReference>
<feature type="domain" description="Major facilitator superfamily (MFS) profile" evidence="6">
    <location>
        <begin position="29"/>
        <end position="468"/>
    </location>
</feature>
<evidence type="ECO:0000259" key="6">
    <source>
        <dbReference type="PROSITE" id="PS50850"/>
    </source>
</evidence>
<name>A0A7Z0DBT2_9ACTN</name>
<evidence type="ECO:0000313" key="7">
    <source>
        <dbReference type="EMBL" id="NYI72626.1"/>
    </source>
</evidence>